<evidence type="ECO:0000256" key="1">
    <source>
        <dbReference type="SAM" id="MobiDB-lite"/>
    </source>
</evidence>
<feature type="region of interest" description="Disordered" evidence="1">
    <location>
        <begin position="90"/>
        <end position="127"/>
    </location>
</feature>
<sequence length="244" mass="26623">MITELRWTARPDVEGHARVDLDFGSTIGTRYRVFVSNETLLLEALEQDGHHAARAEILAAEPGAPRAEKFKDHKALFGWNHFEGLDEAADRRHRDHDPLRPPRVGLARGADDLPRPRRGPSGALSEMSEADLVPFAVPNLGPPTRPQVSLVNAGLDPTTDGVKLRVKVPRSKAAPKAWRLRRTSTPTRDALRMPLVDEGPVSGAEVDGEGTSFDILAAALLAVARVQVRGRGAATTRRARRRSA</sequence>
<dbReference type="Proteomes" id="UP001150924">
    <property type="component" value="Unassembled WGS sequence"/>
</dbReference>
<reference evidence="2" key="1">
    <citation type="submission" date="2022-11" db="EMBL/GenBank/DDBJ databases">
        <title>Minimal conservation of predation-associated metabolite biosynthetic gene clusters underscores biosynthetic potential of Myxococcota including descriptions for ten novel species: Archangium lansinium sp. nov., Myxococcus landrumus sp. nov., Nannocystis bai.</title>
        <authorList>
            <person name="Ahearne A."/>
            <person name="Stevens C."/>
            <person name="Phillips K."/>
        </authorList>
    </citation>
    <scope>NUCLEOTIDE SEQUENCE</scope>
    <source>
        <strain evidence="2">Na p29</strain>
    </source>
</reference>
<feature type="compositionally biased region" description="Basic and acidic residues" evidence="1">
    <location>
        <begin position="90"/>
        <end position="100"/>
    </location>
</feature>
<dbReference type="RefSeq" id="WP_267777910.1">
    <property type="nucleotide sequence ID" value="NZ_JAPNKE010000002.1"/>
</dbReference>
<evidence type="ECO:0000313" key="2">
    <source>
        <dbReference type="EMBL" id="MCY1013782.1"/>
    </source>
</evidence>
<name>A0A9X3J2G3_9BACT</name>
<comment type="caution">
    <text evidence="2">The sequence shown here is derived from an EMBL/GenBank/DDBJ whole genome shotgun (WGS) entry which is preliminary data.</text>
</comment>
<evidence type="ECO:0000313" key="3">
    <source>
        <dbReference type="Proteomes" id="UP001150924"/>
    </source>
</evidence>
<proteinExistence type="predicted"/>
<dbReference type="AlphaFoldDB" id="A0A9X3J2G3"/>
<gene>
    <name evidence="2" type="ORF">OV079_51315</name>
</gene>
<organism evidence="2 3">
    <name type="scientific">Nannocystis pusilla</name>
    <dbReference type="NCBI Taxonomy" id="889268"/>
    <lineage>
        <taxon>Bacteria</taxon>
        <taxon>Pseudomonadati</taxon>
        <taxon>Myxococcota</taxon>
        <taxon>Polyangia</taxon>
        <taxon>Nannocystales</taxon>
        <taxon>Nannocystaceae</taxon>
        <taxon>Nannocystis</taxon>
    </lineage>
</organism>
<protein>
    <submittedName>
        <fullName evidence="2">Uncharacterized protein</fullName>
    </submittedName>
</protein>
<keyword evidence="3" id="KW-1185">Reference proteome</keyword>
<accession>A0A9X3J2G3</accession>
<dbReference type="EMBL" id="JAPNKE010000002">
    <property type="protein sequence ID" value="MCY1013782.1"/>
    <property type="molecule type" value="Genomic_DNA"/>
</dbReference>